<protein>
    <submittedName>
        <fullName evidence="2">Caspase domain-containing protein</fullName>
    </submittedName>
</protein>
<dbReference type="InterPro" id="IPR029030">
    <property type="entry name" value="Caspase-like_dom_sf"/>
</dbReference>
<dbReference type="GO" id="GO:0006508">
    <property type="term" value="P:proteolysis"/>
    <property type="evidence" value="ECO:0007669"/>
    <property type="project" value="InterPro"/>
</dbReference>
<dbReference type="Pfam" id="PF00656">
    <property type="entry name" value="Peptidase_C14"/>
    <property type="match status" value="1"/>
</dbReference>
<name>A0A1H7KJZ4_OLID1</name>
<dbReference type="Proteomes" id="UP000199421">
    <property type="component" value="Unassembled WGS sequence"/>
</dbReference>
<dbReference type="Gene3D" id="3.40.50.1460">
    <property type="match status" value="1"/>
</dbReference>
<dbReference type="STRING" id="407022.SAMN05661044_01380"/>
<dbReference type="InterPro" id="IPR011600">
    <property type="entry name" value="Pept_C14_caspase"/>
</dbReference>
<gene>
    <name evidence="2" type="ORF">SAMN05661044_01380</name>
</gene>
<reference evidence="3" key="1">
    <citation type="submission" date="2016-10" db="EMBL/GenBank/DDBJ databases">
        <authorList>
            <person name="Varghese N."/>
            <person name="Submissions S."/>
        </authorList>
    </citation>
    <scope>NUCLEOTIDE SEQUENCE [LARGE SCALE GENOMIC DNA]</scope>
    <source>
        <strain evidence="3">DSM 18733</strain>
    </source>
</reference>
<organism evidence="2 3">
    <name type="scientific">Olivibacter domesticus</name>
    <name type="common">Pseudosphingobacterium domesticum</name>
    <dbReference type="NCBI Taxonomy" id="407022"/>
    <lineage>
        <taxon>Bacteria</taxon>
        <taxon>Pseudomonadati</taxon>
        <taxon>Bacteroidota</taxon>
        <taxon>Sphingobacteriia</taxon>
        <taxon>Sphingobacteriales</taxon>
        <taxon>Sphingobacteriaceae</taxon>
        <taxon>Olivibacter</taxon>
    </lineage>
</organism>
<dbReference type="AlphaFoldDB" id="A0A1H7KJZ4"/>
<dbReference type="EMBL" id="FOAF01000001">
    <property type="protein sequence ID" value="SEK87108.1"/>
    <property type="molecule type" value="Genomic_DNA"/>
</dbReference>
<dbReference type="OrthoDB" id="2546654at2"/>
<keyword evidence="3" id="KW-1185">Reference proteome</keyword>
<proteinExistence type="predicted"/>
<evidence type="ECO:0000313" key="2">
    <source>
        <dbReference type="EMBL" id="SEK87108.1"/>
    </source>
</evidence>
<dbReference type="GO" id="GO:0004197">
    <property type="term" value="F:cysteine-type endopeptidase activity"/>
    <property type="evidence" value="ECO:0007669"/>
    <property type="project" value="InterPro"/>
</dbReference>
<sequence length="477" mass="55223">MNIAIIVGVSEYSKPGNNLPGCKKDAEIIFNILSKTEKFEDILYVNEYSPSAIIKAQFTDFITKHKEDSIQELFFYYTGHGDFKNDEFYYILSDYEASRRNQTTLQNGEIDSLFKTLSPALVIKVIDACKSGQAYVKDTEAISKYFSETQTRFNNCYFLNSSLRNQSSYQSADISDFTQSFVDSIKARGITEIRYKDIIDYISDAFEGNPYQTPFFVIQAEYTEKFCYINEALNGYLQNLSILTPATAPKNKEEITLLERIQEDAAEYLTKDETIKLLEKIKDDIKKLAVPRKLDEIFTLEVKFFEDYDVVINKDTIGKWLDDNTHQFFARSKTKLLPKNQFGIRSALRFNFTSDVLLDRNDYDVIRDGFDLEVEVPYKSIEITLNSKYPNVDGYTAIIVYLVSQKAIRFFYFITNVVSVNWDVKKINRNINWISSEYSMKDQTSIESEMKTIFQSLLAQVDEDLKEKFPDSKTPSS</sequence>
<dbReference type="SUPFAM" id="SSF52129">
    <property type="entry name" value="Caspase-like"/>
    <property type="match status" value="1"/>
</dbReference>
<evidence type="ECO:0000313" key="3">
    <source>
        <dbReference type="Proteomes" id="UP000199421"/>
    </source>
</evidence>
<dbReference type="RefSeq" id="WP_093320775.1">
    <property type="nucleotide sequence ID" value="NZ_FOAF01000001.1"/>
</dbReference>
<feature type="domain" description="Peptidase C14 caspase" evidence="1">
    <location>
        <begin position="2"/>
        <end position="207"/>
    </location>
</feature>
<accession>A0A1H7KJZ4</accession>
<evidence type="ECO:0000259" key="1">
    <source>
        <dbReference type="Pfam" id="PF00656"/>
    </source>
</evidence>